<evidence type="ECO:0000313" key="1">
    <source>
        <dbReference type="EMBL" id="MSU09178.1"/>
    </source>
</evidence>
<evidence type="ECO:0000313" key="2">
    <source>
        <dbReference type="Proteomes" id="UP000433181"/>
    </source>
</evidence>
<sequence length="73" mass="8402">MRPIYIDEDGCKYTIGFGNSKKVFYICVAEPGLVDTYRPHPVLPHMYDKDLAVEMLEAYAARRGLRKVMTSEM</sequence>
<protein>
    <submittedName>
        <fullName evidence="1">Uncharacterized protein</fullName>
    </submittedName>
</protein>
<accession>A0A6I2UCE2</accession>
<dbReference type="GeneID" id="96779114"/>
<dbReference type="EMBL" id="VUNR01000018">
    <property type="protein sequence ID" value="MSU09178.1"/>
    <property type="molecule type" value="Genomic_DNA"/>
</dbReference>
<organism evidence="1 2">
    <name type="scientific">Anaerovibrio slackiae</name>
    <dbReference type="NCBI Taxonomy" id="2652309"/>
    <lineage>
        <taxon>Bacteria</taxon>
        <taxon>Bacillati</taxon>
        <taxon>Bacillota</taxon>
        <taxon>Negativicutes</taxon>
        <taxon>Selenomonadales</taxon>
        <taxon>Selenomonadaceae</taxon>
        <taxon>Anaerovibrio</taxon>
    </lineage>
</organism>
<dbReference type="RefSeq" id="WP_154407348.1">
    <property type="nucleotide sequence ID" value="NZ_VUNR01000018.1"/>
</dbReference>
<keyword evidence="2" id="KW-1185">Reference proteome</keyword>
<dbReference type="AlphaFoldDB" id="A0A6I2UCE2"/>
<gene>
    <name evidence="1" type="ORF">FYJ84_09295</name>
</gene>
<dbReference type="Proteomes" id="UP000433181">
    <property type="component" value="Unassembled WGS sequence"/>
</dbReference>
<proteinExistence type="predicted"/>
<name>A0A6I2UCE2_9FIRM</name>
<comment type="caution">
    <text evidence="1">The sequence shown here is derived from an EMBL/GenBank/DDBJ whole genome shotgun (WGS) entry which is preliminary data.</text>
</comment>
<reference evidence="1 2" key="1">
    <citation type="submission" date="2019-08" db="EMBL/GenBank/DDBJ databases">
        <title>In-depth cultivation of the pig gut microbiome towards novel bacterial diversity and tailored functional studies.</title>
        <authorList>
            <person name="Wylensek D."/>
            <person name="Hitch T.C.A."/>
            <person name="Clavel T."/>
        </authorList>
    </citation>
    <scope>NUCLEOTIDE SEQUENCE [LARGE SCALE GENOMIC DNA]</scope>
    <source>
        <strain evidence="1 2">WCA-693-APC-5D-A</strain>
    </source>
</reference>